<dbReference type="Proteomes" id="UP000032250">
    <property type="component" value="Unassembled WGS sequence"/>
</dbReference>
<reference evidence="2 3" key="1">
    <citation type="submission" date="2014-06" db="EMBL/GenBank/DDBJ databases">
        <title>Genome characterization of distinct group I Clostridium botulinum lineages.</title>
        <authorList>
            <person name="Giordani F."/>
            <person name="Anselmo A."/>
            <person name="Fillo S."/>
            <person name="Palozzi A.M."/>
            <person name="Fortunato A."/>
            <person name="Gentile B."/>
            <person name="Ciammaruconi A."/>
            <person name="Anniballi F."/>
            <person name="De Medici D."/>
            <person name="Lista F."/>
        </authorList>
    </citation>
    <scope>NUCLEOTIDE SEQUENCE [LARGE SCALE GENOMIC DNA]</scope>
    <source>
        <strain evidence="2 3">B2 450</strain>
    </source>
</reference>
<sequence length="148" mass="17744">MKINFIPESYIEISHKKSIKNHIVLIIILLTINIIFFNKVLWSMKRMDVINEEIHSLNLKKERKNTNNHKTDKNYNLFINLWENTNEGIIVDSFNIKEGRAILEGRCLDLNNYYSLLNLLEKDKKINIKNLDVPEKEEDFYKFKFILE</sequence>
<evidence type="ECO:0000256" key="1">
    <source>
        <dbReference type="SAM" id="Phobius"/>
    </source>
</evidence>
<evidence type="ECO:0008006" key="4">
    <source>
        <dbReference type="Google" id="ProtNLM"/>
    </source>
</evidence>
<dbReference type="OrthoDB" id="9986337at2"/>
<keyword evidence="1" id="KW-0472">Membrane</keyword>
<dbReference type="AlphaFoldDB" id="A0A0D1AL10"/>
<name>A0A0D1AL10_CLOBO</name>
<dbReference type="RefSeq" id="WP_043031939.1">
    <property type="nucleotide sequence ID" value="NZ_JXSU01000007.1"/>
</dbReference>
<gene>
    <name evidence="2" type="ORF">N495_09585</name>
</gene>
<feature type="transmembrane region" description="Helical" evidence="1">
    <location>
        <begin position="23"/>
        <end position="42"/>
    </location>
</feature>
<dbReference type="EMBL" id="JXSU01000007">
    <property type="protein sequence ID" value="KIS23834.1"/>
    <property type="molecule type" value="Genomic_DNA"/>
</dbReference>
<comment type="caution">
    <text evidence="2">The sequence shown here is derived from an EMBL/GenBank/DDBJ whole genome shotgun (WGS) entry which is preliminary data.</text>
</comment>
<accession>A0A0D1AL10</accession>
<protein>
    <recommendedName>
        <fullName evidence="4">Fimbrial assembly protein</fullName>
    </recommendedName>
</protein>
<evidence type="ECO:0000313" key="3">
    <source>
        <dbReference type="Proteomes" id="UP000032250"/>
    </source>
</evidence>
<organism evidence="2 3">
    <name type="scientific">Clostridium botulinum B2 450</name>
    <dbReference type="NCBI Taxonomy" id="1379739"/>
    <lineage>
        <taxon>Bacteria</taxon>
        <taxon>Bacillati</taxon>
        <taxon>Bacillota</taxon>
        <taxon>Clostridia</taxon>
        <taxon>Eubacteriales</taxon>
        <taxon>Clostridiaceae</taxon>
        <taxon>Clostridium</taxon>
    </lineage>
</organism>
<dbReference type="HOGENOM" id="CLU_1755624_0_0_9"/>
<evidence type="ECO:0000313" key="2">
    <source>
        <dbReference type="EMBL" id="KIS23834.1"/>
    </source>
</evidence>
<keyword evidence="1" id="KW-0812">Transmembrane</keyword>
<dbReference type="PATRIC" id="fig|1379739.3.peg.2277"/>
<proteinExistence type="predicted"/>
<keyword evidence="1" id="KW-1133">Transmembrane helix</keyword>